<keyword evidence="6" id="KW-0325">Glycoprotein</keyword>
<evidence type="ECO:0000256" key="4">
    <source>
        <dbReference type="ARBA" id="ARBA00022729"/>
    </source>
</evidence>
<dbReference type="eggNOG" id="KOG4698">
    <property type="taxonomic scope" value="Eukaryota"/>
</dbReference>
<dbReference type="Pfam" id="PF04577">
    <property type="entry name" value="Glyco_transf_61"/>
    <property type="match status" value="1"/>
</dbReference>
<reference evidence="13 14" key="1">
    <citation type="submission" date="2014-02" db="EMBL/GenBank/DDBJ databases">
        <title>The genome sequence of the entomopathogenic fungus Metarhizium robertsii ARSEF 2575.</title>
        <authorList>
            <person name="Giuliano Garisto Donzelli B."/>
            <person name="Roe B.A."/>
            <person name="Macmil S.L."/>
            <person name="Krasnoff S.B."/>
            <person name="Gibson D.M."/>
        </authorList>
    </citation>
    <scope>NUCLEOTIDE SEQUENCE [LARGE SCALE GENOMIC DNA]</scope>
    <source>
        <strain evidence="13 14">ARSEF 2575</strain>
    </source>
</reference>
<dbReference type="PANTHER" id="PTHR20961">
    <property type="entry name" value="GLYCOSYLTRANSFERASE"/>
    <property type="match status" value="1"/>
</dbReference>
<dbReference type="HOGENOM" id="CLU_030112_1_0_1"/>
<dbReference type="EMBL" id="JELW01000118">
    <property type="protein sequence ID" value="EXU94978.1"/>
    <property type="molecule type" value="Genomic_DNA"/>
</dbReference>
<gene>
    <name evidence="13" type="ORF">X797_011940</name>
</gene>
<evidence type="ECO:0000256" key="7">
    <source>
        <dbReference type="ARBA" id="ARBA00040944"/>
    </source>
</evidence>
<dbReference type="InterPro" id="IPR049625">
    <property type="entry name" value="Glyco_transf_61_cat"/>
</dbReference>
<evidence type="ECO:0000256" key="1">
    <source>
        <dbReference type="ARBA" id="ARBA00011970"/>
    </source>
</evidence>
<dbReference type="PANTHER" id="PTHR20961:SF148">
    <property type="entry name" value="EGF DOMAIN-SPECIFIC O-LINKED N-ACETYLGLUCOSAMINE TRANSFERASE"/>
    <property type="match status" value="1"/>
</dbReference>
<evidence type="ECO:0000259" key="12">
    <source>
        <dbReference type="Pfam" id="PF04577"/>
    </source>
</evidence>
<proteinExistence type="predicted"/>
<keyword evidence="3" id="KW-0808">Transferase</keyword>
<keyword evidence="5" id="KW-0256">Endoplasmic reticulum</keyword>
<evidence type="ECO:0000313" key="13">
    <source>
        <dbReference type="EMBL" id="EXU94978.1"/>
    </source>
</evidence>
<evidence type="ECO:0000256" key="9">
    <source>
        <dbReference type="ARBA" id="ARBA00048317"/>
    </source>
</evidence>
<comment type="caution">
    <text evidence="13">The sequence shown here is derived from an EMBL/GenBank/DDBJ whole genome shotgun (WGS) entry which is preliminary data.</text>
</comment>
<evidence type="ECO:0000256" key="8">
    <source>
        <dbReference type="ARBA" id="ARBA00042574"/>
    </source>
</evidence>
<dbReference type="AlphaFoldDB" id="A0A014N5N2"/>
<dbReference type="Proteomes" id="UP000030151">
    <property type="component" value="Unassembled WGS sequence"/>
</dbReference>
<dbReference type="InterPro" id="IPR007657">
    <property type="entry name" value="Glycosyltransferase_61"/>
</dbReference>
<evidence type="ECO:0000256" key="2">
    <source>
        <dbReference type="ARBA" id="ARBA00022676"/>
    </source>
</evidence>
<comment type="catalytic activity">
    <reaction evidence="9">
        <text>L-seryl-[protein] + UDP-N-acetyl-alpha-D-glucosamine = 3-O-(N-acetyl-beta-D-glucosaminyl)-L-seryl-[protein] + UDP + H(+)</text>
        <dbReference type="Rhea" id="RHEA:48904"/>
        <dbReference type="Rhea" id="RHEA-COMP:9863"/>
        <dbReference type="Rhea" id="RHEA-COMP:12251"/>
        <dbReference type="ChEBI" id="CHEBI:15378"/>
        <dbReference type="ChEBI" id="CHEBI:29999"/>
        <dbReference type="ChEBI" id="CHEBI:57705"/>
        <dbReference type="ChEBI" id="CHEBI:58223"/>
        <dbReference type="ChEBI" id="CHEBI:90838"/>
        <dbReference type="EC" id="2.4.1.255"/>
    </reaction>
</comment>
<dbReference type="GO" id="GO:0097363">
    <property type="term" value="F:protein O-acetylglucosaminyltransferase activity"/>
    <property type="evidence" value="ECO:0007669"/>
    <property type="project" value="UniProtKB-EC"/>
</dbReference>
<name>A0A014N5N2_9HYPO</name>
<accession>A0A014N5N2</accession>
<comment type="catalytic activity">
    <reaction evidence="10">
        <text>L-threonyl-[protein] + UDP-N-acetyl-alpha-D-glucosamine = 3-O-(N-acetyl-beta-D-glucosaminyl)-L-threonyl-[protein] + UDP + H(+)</text>
        <dbReference type="Rhea" id="RHEA:48908"/>
        <dbReference type="Rhea" id="RHEA-COMP:11060"/>
        <dbReference type="Rhea" id="RHEA-COMP:12252"/>
        <dbReference type="ChEBI" id="CHEBI:15378"/>
        <dbReference type="ChEBI" id="CHEBI:30013"/>
        <dbReference type="ChEBI" id="CHEBI:57705"/>
        <dbReference type="ChEBI" id="CHEBI:58223"/>
        <dbReference type="ChEBI" id="CHEBI:90840"/>
        <dbReference type="EC" id="2.4.1.255"/>
    </reaction>
</comment>
<feature type="region of interest" description="Disordered" evidence="11">
    <location>
        <begin position="43"/>
        <end position="71"/>
    </location>
</feature>
<evidence type="ECO:0000256" key="10">
    <source>
        <dbReference type="ARBA" id="ARBA00049432"/>
    </source>
</evidence>
<feature type="domain" description="Glycosyltransferase 61 catalytic" evidence="12">
    <location>
        <begin position="331"/>
        <end position="403"/>
    </location>
</feature>
<evidence type="ECO:0000313" key="14">
    <source>
        <dbReference type="Proteomes" id="UP000030151"/>
    </source>
</evidence>
<evidence type="ECO:0000256" key="5">
    <source>
        <dbReference type="ARBA" id="ARBA00022824"/>
    </source>
</evidence>
<protein>
    <recommendedName>
        <fullName evidence="7">EGF domain-specific O-linked N-acetylglucosamine transferase</fullName>
        <ecNumber evidence="1">2.4.1.255</ecNumber>
    </recommendedName>
    <alternativeName>
        <fullName evidence="8">Extracellular O-linked N-acetylglucosamine transferase</fullName>
    </alternativeName>
</protein>
<evidence type="ECO:0000256" key="3">
    <source>
        <dbReference type="ARBA" id="ARBA00022679"/>
    </source>
</evidence>
<keyword evidence="2" id="KW-0328">Glycosyltransferase</keyword>
<evidence type="ECO:0000256" key="6">
    <source>
        <dbReference type="ARBA" id="ARBA00023180"/>
    </source>
</evidence>
<dbReference type="EC" id="2.4.1.255" evidence="1"/>
<sequence length="477" mass="53730">MLSVRSRRFRVLTLAIVALLILAILYQRGPLSSSTWLPTWQSVQSPKTHKPQTLRPSLDLPSEYTPKPSDSQWCQERFGVKFLENARASSVSYCTPTSPSFSCFWSTTTEERHDAMCHGRGATYDAGESKFRLGCRLRDLSPEELEKDTPRVPDNLTQYWYDTGPGQVFNKAVLLDANSRIQGSRTTSILVKREGPGNLWHVLMELLSLSWTLDVLQISADPTSQQPYLSPAAAPSTQVIFLDEYEDGPFVDMWRLFAKMPIRRIHELNGSEPATDIIIPFSGGSNTLWQGDWVKLDCRESALVKAFVSRVLHLYDVPTPPRSKADVVAKFIRRTNTRKLINETELIASAKRAVPHLNIEIVDFAEFSFAEQLKIVRETDLLIGVHGAGLTHTMFLPPGSAVVEILPGDFAHMGFRNLAQLLGHRYHRTHAKMHGDASGDSQWQFDAVEMEEDQFVRLIDGAVRSLYNNGIRTYDAV</sequence>
<keyword evidence="4" id="KW-0732">Signal</keyword>
<evidence type="ECO:0000256" key="11">
    <source>
        <dbReference type="SAM" id="MobiDB-lite"/>
    </source>
</evidence>
<dbReference type="OrthoDB" id="529273at2759"/>
<organism evidence="13 14">
    <name type="scientific">Metarhizium robertsii</name>
    <dbReference type="NCBI Taxonomy" id="568076"/>
    <lineage>
        <taxon>Eukaryota</taxon>
        <taxon>Fungi</taxon>
        <taxon>Dikarya</taxon>
        <taxon>Ascomycota</taxon>
        <taxon>Pezizomycotina</taxon>
        <taxon>Sordariomycetes</taxon>
        <taxon>Hypocreomycetidae</taxon>
        <taxon>Hypocreales</taxon>
        <taxon>Clavicipitaceae</taxon>
        <taxon>Metarhizium</taxon>
    </lineage>
</organism>